<sequence>MNRVRRIAGMGKPKVPSAVQKDKDESIVFFRELYKHEKDTDVNLLEPMYSVEFDAIQGGHMSKPPPARRDLLMPIAEKHDYDWLKTTPATSLFPSLEVEANSSKMVFQELPIPRPVKPFASRFLGRPDATKKASPSSGPSPKNLSNQACTVDKRSTHTALPSRQQKPAAVSARATTPTGSNSAKKQSDRFYASQDGGANATTETVESPEVPYKAPKNLLTTGSRFMRRPPSTASAVKAPSAGPAFAADAEGGVRSRRPPPCPPTAAARGFKEPQVDSRKNVLPEKAKELHLDSKKNVLPAKAKELQVDNKKNVLPAKAKPMAATGSEAACNDGGHAGEDARAKGMRTADGKSGRRRPRFADK</sequence>
<organism evidence="1 2">
    <name type="scientific">Avena sativa</name>
    <name type="common">Oat</name>
    <dbReference type="NCBI Taxonomy" id="4498"/>
    <lineage>
        <taxon>Eukaryota</taxon>
        <taxon>Viridiplantae</taxon>
        <taxon>Streptophyta</taxon>
        <taxon>Embryophyta</taxon>
        <taxon>Tracheophyta</taxon>
        <taxon>Spermatophyta</taxon>
        <taxon>Magnoliopsida</taxon>
        <taxon>Liliopsida</taxon>
        <taxon>Poales</taxon>
        <taxon>Poaceae</taxon>
        <taxon>BOP clade</taxon>
        <taxon>Pooideae</taxon>
        <taxon>Poodae</taxon>
        <taxon>Poeae</taxon>
        <taxon>Poeae Chloroplast Group 1 (Aveneae type)</taxon>
        <taxon>Aveninae</taxon>
        <taxon>Avena</taxon>
    </lineage>
</organism>
<protein>
    <submittedName>
        <fullName evidence="1">Uncharacterized protein</fullName>
    </submittedName>
</protein>
<name>A0ACD6AD94_AVESA</name>
<dbReference type="Proteomes" id="UP001732700">
    <property type="component" value="Chromosome 7D"/>
</dbReference>
<evidence type="ECO:0000313" key="1">
    <source>
        <dbReference type="EnsemblPlants" id="AVESA.00010b.r2.7DG1387460.1.CDS"/>
    </source>
</evidence>
<proteinExistence type="predicted"/>
<reference evidence="1" key="2">
    <citation type="submission" date="2025-09" db="UniProtKB">
        <authorList>
            <consortium name="EnsemblPlants"/>
        </authorList>
    </citation>
    <scope>IDENTIFICATION</scope>
</reference>
<keyword evidence="2" id="KW-1185">Reference proteome</keyword>
<dbReference type="EnsemblPlants" id="AVESA.00010b.r2.7DG1387460.1">
    <property type="protein sequence ID" value="AVESA.00010b.r2.7DG1387460.1.CDS"/>
    <property type="gene ID" value="AVESA.00010b.r2.7DG1387460"/>
</dbReference>
<reference evidence="1" key="1">
    <citation type="submission" date="2021-05" db="EMBL/GenBank/DDBJ databases">
        <authorList>
            <person name="Scholz U."/>
            <person name="Mascher M."/>
            <person name="Fiebig A."/>
        </authorList>
    </citation>
    <scope>NUCLEOTIDE SEQUENCE [LARGE SCALE GENOMIC DNA]</scope>
</reference>
<evidence type="ECO:0000313" key="2">
    <source>
        <dbReference type="Proteomes" id="UP001732700"/>
    </source>
</evidence>
<accession>A0ACD6AD94</accession>